<dbReference type="PATRIC" id="fig|291169.3.peg.1820"/>
<keyword evidence="2" id="KW-0472">Membrane</keyword>
<evidence type="ECO:0000256" key="1">
    <source>
        <dbReference type="ARBA" id="ARBA00010894"/>
    </source>
</evidence>
<dbReference type="EMBL" id="MCRI01000019">
    <property type="protein sequence ID" value="ODN66441.1"/>
    <property type="molecule type" value="Genomic_DNA"/>
</dbReference>
<organism evidence="3 4">
    <name type="scientific">Methylophaga muralis</name>
    <dbReference type="NCBI Taxonomy" id="291169"/>
    <lineage>
        <taxon>Bacteria</taxon>
        <taxon>Pseudomonadati</taxon>
        <taxon>Pseudomonadota</taxon>
        <taxon>Gammaproteobacteria</taxon>
        <taxon>Thiotrichales</taxon>
        <taxon>Piscirickettsiaceae</taxon>
        <taxon>Methylophaga</taxon>
    </lineage>
</organism>
<evidence type="ECO:0000313" key="4">
    <source>
        <dbReference type="Proteomes" id="UP000094379"/>
    </source>
</evidence>
<evidence type="ECO:0000256" key="2">
    <source>
        <dbReference type="SAM" id="Phobius"/>
    </source>
</evidence>
<feature type="transmembrane region" description="Helical" evidence="2">
    <location>
        <begin position="70"/>
        <end position="96"/>
    </location>
</feature>
<dbReference type="STRING" id="291169.A9E74_01809"/>
<dbReference type="Proteomes" id="UP000094379">
    <property type="component" value="Unassembled WGS sequence"/>
</dbReference>
<gene>
    <name evidence="3" type="ORF">A9E74_01809</name>
</gene>
<keyword evidence="4" id="KW-1185">Reference proteome</keyword>
<proteinExistence type="inferred from homology"/>
<feature type="transmembrane region" description="Helical" evidence="2">
    <location>
        <begin position="163"/>
        <end position="184"/>
    </location>
</feature>
<reference evidence="3 4" key="1">
    <citation type="submission" date="2016-07" db="EMBL/GenBank/DDBJ databases">
        <title>Draft Genome Sequence of Methylophaga muralis Bur 1.</title>
        <authorList>
            <person name="Vasilenko O.V."/>
            <person name="Doronina N.V."/>
            <person name="Shmareva M.N."/>
            <person name="Tarlachkov S.V."/>
            <person name="Mustakhimov I."/>
            <person name="Trotsenko Y.A."/>
        </authorList>
    </citation>
    <scope>NUCLEOTIDE SEQUENCE [LARGE SCALE GENOMIC DNA]</scope>
    <source>
        <strain evidence="3 4">Bur 1</strain>
    </source>
</reference>
<protein>
    <submittedName>
        <fullName evidence="3">YGGT family protein</fullName>
    </submittedName>
</protein>
<accession>A0A1E3GST5</accession>
<dbReference type="GO" id="GO:0016020">
    <property type="term" value="C:membrane"/>
    <property type="evidence" value="ECO:0007669"/>
    <property type="project" value="InterPro"/>
</dbReference>
<keyword evidence="2" id="KW-0812">Transmembrane</keyword>
<dbReference type="AlphaFoldDB" id="A0A1E3GST5"/>
<feature type="transmembrane region" description="Helical" evidence="2">
    <location>
        <begin position="108"/>
        <end position="129"/>
    </location>
</feature>
<comment type="caution">
    <text evidence="3">The sequence shown here is derived from an EMBL/GenBank/DDBJ whole genome shotgun (WGS) entry which is preliminary data.</text>
</comment>
<name>A0A1E3GST5_9GAMM</name>
<evidence type="ECO:0000313" key="3">
    <source>
        <dbReference type="EMBL" id="ODN66441.1"/>
    </source>
</evidence>
<sequence length="191" mass="21282">MPNSYFSNPLMFLIETLFQLYMYIVAVRLLLPLIRTPFTHPLIQTIIRITEPLCAPLRSFMPRSRKFDSAVFLLLVLVTLVKLTLLLSLAGAWPAISGLVLLTAAELFSLFISLFTVTIIIEVLLSWLAPQGYNPVASLIQAINAPLLEPVRRRMPLLGGIDLSPLVVILGLQVLSMLVMPLLLGPVYPQY</sequence>
<dbReference type="PANTHER" id="PTHR33219:SF14">
    <property type="entry name" value="PROTEIN COFACTOR ASSEMBLY OF COMPLEX C SUBUNIT B CCB3, CHLOROPLASTIC-RELATED"/>
    <property type="match status" value="1"/>
</dbReference>
<comment type="similarity">
    <text evidence="1">Belongs to the YggT family.</text>
</comment>
<dbReference type="PANTHER" id="PTHR33219">
    <property type="entry name" value="YLMG HOMOLOG PROTEIN 2, CHLOROPLASTIC"/>
    <property type="match status" value="1"/>
</dbReference>
<dbReference type="InterPro" id="IPR003425">
    <property type="entry name" value="CCB3/YggT"/>
</dbReference>
<keyword evidence="2" id="KW-1133">Transmembrane helix</keyword>
<feature type="transmembrane region" description="Helical" evidence="2">
    <location>
        <begin position="12"/>
        <end position="31"/>
    </location>
</feature>
<dbReference type="Pfam" id="PF02325">
    <property type="entry name" value="CCB3_YggT"/>
    <property type="match status" value="2"/>
</dbReference>